<reference evidence="2" key="1">
    <citation type="journal article" date="2023" name="Nat. Plants">
        <title>Single-cell RNA sequencing provides a high-resolution roadmap for understanding the multicellular compartmentation of specialized metabolism.</title>
        <authorList>
            <person name="Sun S."/>
            <person name="Shen X."/>
            <person name="Li Y."/>
            <person name="Li Y."/>
            <person name="Wang S."/>
            <person name="Li R."/>
            <person name="Zhang H."/>
            <person name="Shen G."/>
            <person name="Guo B."/>
            <person name="Wei J."/>
            <person name="Xu J."/>
            <person name="St-Pierre B."/>
            <person name="Chen S."/>
            <person name="Sun C."/>
        </authorList>
    </citation>
    <scope>NUCLEOTIDE SEQUENCE [LARGE SCALE GENOMIC DNA]</scope>
</reference>
<dbReference type="Proteomes" id="UP001060085">
    <property type="component" value="Linkage Group LG01"/>
</dbReference>
<sequence length="166" mass="18600">MATYPQRGSFRHILGMPHEPTIKAVKRKASNGFASDEVLQILPKFVSKSVLLDGLKRIERCQSRKTCQKLTCMHAPVQGPARRTKRGENEENNVIALHLPNDTYSWSSVFSTFTVQGRRELSPSLSSPISQGSRLQIQSLMILFYHPIATKSTGNYVLPENFSLGL</sequence>
<protein>
    <submittedName>
        <fullName evidence="1">Uncharacterized protein</fullName>
    </submittedName>
</protein>
<accession>A0ACC0C7R2</accession>
<dbReference type="EMBL" id="CM044701">
    <property type="protein sequence ID" value="KAI5680877.1"/>
    <property type="molecule type" value="Genomic_DNA"/>
</dbReference>
<comment type="caution">
    <text evidence="1">The sequence shown here is derived from an EMBL/GenBank/DDBJ whole genome shotgun (WGS) entry which is preliminary data.</text>
</comment>
<evidence type="ECO:0000313" key="1">
    <source>
        <dbReference type="EMBL" id="KAI5680877.1"/>
    </source>
</evidence>
<name>A0ACC0C7R2_CATRO</name>
<keyword evidence="2" id="KW-1185">Reference proteome</keyword>
<evidence type="ECO:0000313" key="2">
    <source>
        <dbReference type="Proteomes" id="UP001060085"/>
    </source>
</evidence>
<proteinExistence type="predicted"/>
<gene>
    <name evidence="1" type="ORF">M9H77_02104</name>
</gene>
<organism evidence="1 2">
    <name type="scientific">Catharanthus roseus</name>
    <name type="common">Madagascar periwinkle</name>
    <name type="synonym">Vinca rosea</name>
    <dbReference type="NCBI Taxonomy" id="4058"/>
    <lineage>
        <taxon>Eukaryota</taxon>
        <taxon>Viridiplantae</taxon>
        <taxon>Streptophyta</taxon>
        <taxon>Embryophyta</taxon>
        <taxon>Tracheophyta</taxon>
        <taxon>Spermatophyta</taxon>
        <taxon>Magnoliopsida</taxon>
        <taxon>eudicotyledons</taxon>
        <taxon>Gunneridae</taxon>
        <taxon>Pentapetalae</taxon>
        <taxon>asterids</taxon>
        <taxon>lamiids</taxon>
        <taxon>Gentianales</taxon>
        <taxon>Apocynaceae</taxon>
        <taxon>Rauvolfioideae</taxon>
        <taxon>Vinceae</taxon>
        <taxon>Catharanthinae</taxon>
        <taxon>Catharanthus</taxon>
    </lineage>
</organism>